<evidence type="ECO:0000313" key="8">
    <source>
        <dbReference type="Proteomes" id="UP000193986"/>
    </source>
</evidence>
<dbReference type="InterPro" id="IPR000047">
    <property type="entry name" value="HTH_motif"/>
</dbReference>
<comment type="caution">
    <text evidence="7">The sequence shown here is derived from an EMBL/GenBank/DDBJ whole genome shotgun (WGS) entry which is preliminary data.</text>
</comment>
<feature type="domain" description="Homeobox" evidence="6">
    <location>
        <begin position="204"/>
        <end position="264"/>
    </location>
</feature>
<dbReference type="Proteomes" id="UP000193986">
    <property type="component" value="Unassembled WGS sequence"/>
</dbReference>
<dbReference type="PRINTS" id="PR00031">
    <property type="entry name" value="HTHREPRESSR"/>
</dbReference>
<dbReference type="Gene3D" id="1.10.10.60">
    <property type="entry name" value="Homeodomain-like"/>
    <property type="match status" value="1"/>
</dbReference>
<dbReference type="GO" id="GO:1990837">
    <property type="term" value="F:sequence-specific double-stranded DNA binding"/>
    <property type="evidence" value="ECO:0007669"/>
    <property type="project" value="TreeGrafter"/>
</dbReference>
<organism evidence="7 8">
    <name type="scientific">Naematelia encephala</name>
    <dbReference type="NCBI Taxonomy" id="71784"/>
    <lineage>
        <taxon>Eukaryota</taxon>
        <taxon>Fungi</taxon>
        <taxon>Dikarya</taxon>
        <taxon>Basidiomycota</taxon>
        <taxon>Agaricomycotina</taxon>
        <taxon>Tremellomycetes</taxon>
        <taxon>Tremellales</taxon>
        <taxon>Naemateliaceae</taxon>
        <taxon>Naematelia</taxon>
    </lineage>
</organism>
<evidence type="ECO:0000256" key="1">
    <source>
        <dbReference type="ARBA" id="ARBA00023125"/>
    </source>
</evidence>
<feature type="DNA-binding region" description="Homeobox" evidence="3">
    <location>
        <begin position="206"/>
        <end position="265"/>
    </location>
</feature>
<dbReference type="STRING" id="71784.A0A1Y2BHQ4"/>
<dbReference type="PROSITE" id="PS50071">
    <property type="entry name" value="HOMEOBOX_2"/>
    <property type="match status" value="1"/>
</dbReference>
<keyword evidence="8" id="KW-1185">Reference proteome</keyword>
<evidence type="ECO:0000256" key="2">
    <source>
        <dbReference type="ARBA" id="ARBA00023155"/>
    </source>
</evidence>
<dbReference type="InterPro" id="IPR001356">
    <property type="entry name" value="HD"/>
</dbReference>
<feature type="region of interest" description="Disordered" evidence="5">
    <location>
        <begin position="268"/>
        <end position="344"/>
    </location>
</feature>
<dbReference type="OrthoDB" id="6159439at2759"/>
<feature type="compositionally biased region" description="Low complexity" evidence="5">
    <location>
        <begin position="304"/>
        <end position="325"/>
    </location>
</feature>
<feature type="compositionally biased region" description="Low complexity" evidence="5">
    <location>
        <begin position="189"/>
        <end position="200"/>
    </location>
</feature>
<reference evidence="7 8" key="1">
    <citation type="submission" date="2016-07" db="EMBL/GenBank/DDBJ databases">
        <title>Pervasive Adenine N6-methylation of Active Genes in Fungi.</title>
        <authorList>
            <consortium name="DOE Joint Genome Institute"/>
            <person name="Mondo S.J."/>
            <person name="Dannebaum R.O."/>
            <person name="Kuo R.C."/>
            <person name="Labutti K."/>
            <person name="Haridas S."/>
            <person name="Kuo A."/>
            <person name="Salamov A."/>
            <person name="Ahrendt S.R."/>
            <person name="Lipzen A."/>
            <person name="Sullivan W."/>
            <person name="Andreopoulos W.B."/>
            <person name="Clum A."/>
            <person name="Lindquist E."/>
            <person name="Daum C."/>
            <person name="Ramamoorthy G.K."/>
            <person name="Gryganskyi A."/>
            <person name="Culley D."/>
            <person name="Magnuson J.K."/>
            <person name="James T.Y."/>
            <person name="O'Malley M.A."/>
            <person name="Stajich J.E."/>
            <person name="Spatafora J.W."/>
            <person name="Visel A."/>
            <person name="Grigoriev I.V."/>
        </authorList>
    </citation>
    <scope>NUCLEOTIDE SEQUENCE [LARGE SCALE GENOMIC DNA]</scope>
    <source>
        <strain evidence="7 8">68-887.2</strain>
    </source>
</reference>
<dbReference type="AlphaFoldDB" id="A0A1Y2BHQ4"/>
<dbReference type="InParanoid" id="A0A1Y2BHQ4"/>
<feature type="compositionally biased region" description="Basic and acidic residues" evidence="5">
    <location>
        <begin position="179"/>
        <end position="188"/>
    </location>
</feature>
<protein>
    <recommendedName>
        <fullName evidence="6">Homeobox domain-containing protein</fullName>
    </recommendedName>
</protein>
<proteinExistence type="predicted"/>
<dbReference type="GO" id="GO:0005634">
    <property type="term" value="C:nucleus"/>
    <property type="evidence" value="ECO:0007669"/>
    <property type="project" value="UniProtKB-SubCell"/>
</dbReference>
<accession>A0A1Y2BHQ4</accession>
<evidence type="ECO:0000256" key="3">
    <source>
        <dbReference type="PROSITE-ProRule" id="PRU00108"/>
    </source>
</evidence>
<dbReference type="SMART" id="SM00389">
    <property type="entry name" value="HOX"/>
    <property type="match status" value="1"/>
</dbReference>
<feature type="compositionally biased region" description="Pro residues" evidence="5">
    <location>
        <begin position="56"/>
        <end position="71"/>
    </location>
</feature>
<dbReference type="CDD" id="cd00086">
    <property type="entry name" value="homeodomain"/>
    <property type="match status" value="1"/>
</dbReference>
<comment type="subcellular location">
    <subcellularLocation>
        <location evidence="3 4">Nucleus</location>
    </subcellularLocation>
</comment>
<dbReference type="InterPro" id="IPR009057">
    <property type="entry name" value="Homeodomain-like_sf"/>
</dbReference>
<dbReference type="EMBL" id="MCFC01000003">
    <property type="protein sequence ID" value="ORY34321.1"/>
    <property type="molecule type" value="Genomic_DNA"/>
</dbReference>
<feature type="compositionally biased region" description="Low complexity" evidence="5">
    <location>
        <begin position="43"/>
        <end position="55"/>
    </location>
</feature>
<feature type="compositionally biased region" description="Low complexity" evidence="5">
    <location>
        <begin position="334"/>
        <end position="344"/>
    </location>
</feature>
<evidence type="ECO:0000313" key="7">
    <source>
        <dbReference type="EMBL" id="ORY34321.1"/>
    </source>
</evidence>
<feature type="compositionally biased region" description="Low complexity" evidence="5">
    <location>
        <begin position="155"/>
        <end position="168"/>
    </location>
</feature>
<dbReference type="PANTHER" id="PTHR46255:SF3">
    <property type="entry name" value="HOMEOBOX DOMAIN-CONTAINING PROTEIN"/>
    <property type="match status" value="1"/>
</dbReference>
<dbReference type="SUPFAM" id="SSF46689">
    <property type="entry name" value="Homeodomain-like"/>
    <property type="match status" value="1"/>
</dbReference>
<sequence length="344" mass="36817">MGDQSRALHTPPSSSSGSSSTFQTGLKRSPSKTPRPEMQMSIAQAGHPQGQQQPQRPAPPRFHHYAPPPLAPYVGRDERVVPPTPSAEGWLRHDAPSHPTHPSIPPPQRPAPPHIPPPPRAKQDTAPPSPPASRGQYPADEGAEGYSDGAARTHSAGSAQSGLSASSARLDGDISSSPEGKRSRDHATSETAASGSSSEQTEPKPRKRTRVLMTHMQGTRLAALWHENRFPSTQQREELGSEVGLTPRQVQVWFQNRRQNARKQFNQAGIPEGANVAEYEDLQKSPRSRRLSMGSSAQEDRTSRWAASSSSTGYTSVSSYSRASGSGIGGGLASIGESASELPF</sequence>
<gene>
    <name evidence="7" type="ORF">BCR39DRAFT_196048</name>
</gene>
<name>A0A1Y2BHQ4_9TREE</name>
<dbReference type="PANTHER" id="PTHR46255">
    <property type="entry name" value="SHORT STATURE HOMEOBOX"/>
    <property type="match status" value="1"/>
</dbReference>
<keyword evidence="2 3" id="KW-0371">Homeobox</keyword>
<evidence type="ECO:0000256" key="4">
    <source>
        <dbReference type="RuleBase" id="RU000682"/>
    </source>
</evidence>
<dbReference type="InterPro" id="IPR052631">
    <property type="entry name" value="Paired_homeobox_Bicoid"/>
</dbReference>
<dbReference type="Pfam" id="PF00046">
    <property type="entry name" value="Homeodomain"/>
    <property type="match status" value="1"/>
</dbReference>
<feature type="region of interest" description="Disordered" evidence="5">
    <location>
        <begin position="1"/>
        <end position="213"/>
    </location>
</feature>
<dbReference type="GO" id="GO:0000981">
    <property type="term" value="F:DNA-binding transcription factor activity, RNA polymerase II-specific"/>
    <property type="evidence" value="ECO:0007669"/>
    <property type="project" value="TreeGrafter"/>
</dbReference>
<evidence type="ECO:0000259" key="6">
    <source>
        <dbReference type="PROSITE" id="PS50071"/>
    </source>
</evidence>
<evidence type="ECO:0000256" key="5">
    <source>
        <dbReference type="SAM" id="MobiDB-lite"/>
    </source>
</evidence>
<keyword evidence="1 3" id="KW-0238">DNA-binding</keyword>
<keyword evidence="3 4" id="KW-0539">Nucleus</keyword>
<feature type="compositionally biased region" description="Pro residues" evidence="5">
    <location>
        <begin position="102"/>
        <end position="120"/>
    </location>
</feature>